<dbReference type="Pfam" id="PF01276">
    <property type="entry name" value="OKR_DC_1"/>
    <property type="match status" value="1"/>
</dbReference>
<dbReference type="Gene3D" id="3.40.50.2300">
    <property type="match status" value="1"/>
</dbReference>
<dbReference type="InterPro" id="IPR005308">
    <property type="entry name" value="OKR_de-COase_N"/>
</dbReference>
<dbReference type="Gene3D" id="3.90.100.10">
    <property type="entry name" value="Orn/Lys/Arg decarboxylase, C-terminal domain"/>
    <property type="match status" value="1"/>
</dbReference>
<dbReference type="Gene3D" id="3.40.640.10">
    <property type="entry name" value="Type I PLP-dependent aspartate aminotransferase-like (Major domain)"/>
    <property type="match status" value="1"/>
</dbReference>
<dbReference type="AlphaFoldDB" id="A0A1T4UY41"/>
<dbReference type="Pfam" id="PF03711">
    <property type="entry name" value="OKR_DC_1_C"/>
    <property type="match status" value="1"/>
</dbReference>
<evidence type="ECO:0000256" key="5">
    <source>
        <dbReference type="PIRSR" id="PIRSR009393-1"/>
    </source>
</evidence>
<dbReference type="GO" id="GO:0005829">
    <property type="term" value="C:cytosol"/>
    <property type="evidence" value="ECO:0007669"/>
    <property type="project" value="TreeGrafter"/>
</dbReference>
<dbReference type="GO" id="GO:0008792">
    <property type="term" value="F:arginine decarboxylase activity"/>
    <property type="evidence" value="ECO:0007669"/>
    <property type="project" value="TreeGrafter"/>
</dbReference>
<dbReference type="InterPro" id="IPR015421">
    <property type="entry name" value="PyrdxlP-dep_Trfase_major"/>
</dbReference>
<dbReference type="PANTHER" id="PTHR45229:SF3">
    <property type="entry name" value="BIODEGRADATIVE ARGININE DECARBOXYLASE"/>
    <property type="match status" value="1"/>
</dbReference>
<accession>A0A1T4UY41</accession>
<dbReference type="PIRSF" id="PIRSF009393">
    <property type="entry name" value="Orn_decarb"/>
    <property type="match status" value="1"/>
</dbReference>
<sequence>MSNNFSKMRTLVVEPQNIDPSSYAARTTQALIEELTQRTIDIITAKSYEDAKAVILASQIDSLVLTLDKSEEQIVHSEEEIDLLNTLKDRQSEVPVFLLAERARTSILANRKLMERVDECYSVLEDTADFVAGRIVAAMRRYREQVLPPLMKAMMQYNDIHEYSWSAPGHQGGIGFTKTPAGNQFHQFYGENLFRTDMGIERAALGSLLDHTGAFKDSEVEAAKVFGAHESCSGIVGTSGSNRTIMQACLKDDDIAIIDRNCHKSIEQGLILTGTRPVYMAPTRNCYGIIGPISKSTMAAANIEKMIAEGKMTKDAKNKKPKYAVVTNCTYDGMVYNSEHAESLLSESSNRIHMDEAWFGYARFNPVYKGHFAMRGDAKDHNGPTVFATHSTHKLLNALSQASYIHVRNGEDAIDFDRFNQAYMMHTSTSPLYAICASNDVAANMMKGQSGLSLTNEVIREAVIFRQSVRKLFNDYTSDGDWFFKPWNAEVVTETNGDKVKFEDASVESLMTVQDNWKLHPEDKWHGFDNMDNDWCMLDPIKVSLLTPGLDGNGNFLDQGVPAALVSAYLGRFGIVPTRTTDFQVMFLFSMGITKGKRDTLVNTLLSFKRHYDKNASLETILPELVESAPEVYKGLGLRDLGDRMFQYLVRHNPAQVLNEAYSTLPEVELKPRTAYQHIVANEVELVSSDKLEGRVAAHSVIPYPPGIPMLMGGENFGSESSPQIQYLKALEAWDDEFPGFEHETEGAEKEHGKYHVLCIKTDAL</sequence>
<keyword evidence="2" id="KW-0210">Decarboxylase</keyword>
<dbReference type="FunFam" id="3.40.640.10:FF:000008">
    <property type="entry name" value="Lysine decarboxylase, inducible"/>
    <property type="match status" value="1"/>
</dbReference>
<gene>
    <name evidence="8" type="ORF">SAMN02745132_02799</name>
</gene>
<dbReference type="EMBL" id="FUXU01000036">
    <property type="protein sequence ID" value="SKA57653.1"/>
    <property type="molecule type" value="Genomic_DNA"/>
</dbReference>
<dbReference type="InterPro" id="IPR011193">
    <property type="entry name" value="Orn/lys/arg_de-COase"/>
</dbReference>
<protein>
    <submittedName>
        <fullName evidence="8">Arginine decarboxylase</fullName>
    </submittedName>
</protein>
<dbReference type="PROSITE" id="PS00703">
    <property type="entry name" value="OKR_DC_1"/>
    <property type="match status" value="1"/>
</dbReference>
<dbReference type="SUPFAM" id="SSF53383">
    <property type="entry name" value="PLP-dependent transferases"/>
    <property type="match status" value="1"/>
</dbReference>
<name>A0A1T4UY41_9GAMM</name>
<dbReference type="Proteomes" id="UP000190162">
    <property type="component" value="Unassembled WGS sequence"/>
</dbReference>
<keyword evidence="4" id="KW-0456">Lyase</keyword>
<dbReference type="GO" id="GO:0030170">
    <property type="term" value="F:pyridoxal phosphate binding"/>
    <property type="evidence" value="ECO:0007669"/>
    <property type="project" value="TreeGrafter"/>
</dbReference>
<comment type="similarity">
    <text evidence="1">Belongs to the Orn/Lys/Arg decarboxylase class-I family.</text>
</comment>
<dbReference type="Gene3D" id="3.90.1150.10">
    <property type="entry name" value="Aspartate Aminotransferase, domain 1"/>
    <property type="match status" value="1"/>
</dbReference>
<dbReference type="OrthoDB" id="9761189at2"/>
<evidence type="ECO:0000256" key="4">
    <source>
        <dbReference type="ARBA" id="ARBA00023239"/>
    </source>
</evidence>
<organism evidence="8 9">
    <name type="scientific">Enterovibrio nigricans DSM 22720</name>
    <dbReference type="NCBI Taxonomy" id="1121868"/>
    <lineage>
        <taxon>Bacteria</taxon>
        <taxon>Pseudomonadati</taxon>
        <taxon>Pseudomonadota</taxon>
        <taxon>Gammaproteobacteria</taxon>
        <taxon>Vibrionales</taxon>
        <taxon>Vibrionaceae</taxon>
        <taxon>Enterovibrio</taxon>
    </lineage>
</organism>
<dbReference type="CDD" id="cd00615">
    <property type="entry name" value="Orn_deC_like"/>
    <property type="match status" value="1"/>
</dbReference>
<evidence type="ECO:0000256" key="1">
    <source>
        <dbReference type="ARBA" id="ARBA00010671"/>
    </source>
</evidence>
<evidence type="ECO:0000256" key="2">
    <source>
        <dbReference type="ARBA" id="ARBA00022793"/>
    </source>
</evidence>
<dbReference type="InterPro" id="IPR000310">
    <property type="entry name" value="Orn/Lys/Arg_deCO2ase_major_dom"/>
</dbReference>
<feature type="coiled-coil region" evidence="6">
    <location>
        <begin position="60"/>
        <end position="87"/>
    </location>
</feature>
<dbReference type="PANTHER" id="PTHR45229">
    <property type="entry name" value="CONSTITUTIVE ORNITHINE DECARBOXYLASE"/>
    <property type="match status" value="1"/>
</dbReference>
<feature type="modified residue" description="N6-(pyridoxal phosphate)lysine" evidence="5">
    <location>
        <position position="394"/>
    </location>
</feature>
<evidence type="ECO:0000256" key="3">
    <source>
        <dbReference type="ARBA" id="ARBA00022898"/>
    </source>
</evidence>
<keyword evidence="3 5" id="KW-0663">Pyridoxal phosphate</keyword>
<dbReference type="InterPro" id="IPR008286">
    <property type="entry name" value="Prn/Lys/Arg_de-COase_C"/>
</dbReference>
<dbReference type="InterPro" id="IPR015424">
    <property type="entry name" value="PyrdxlP-dep_Trfase"/>
</dbReference>
<feature type="domain" description="Orn/Lys/Arg decarboxylases family 1 pyridoxal-P attachment site" evidence="7">
    <location>
        <begin position="389"/>
        <end position="403"/>
    </location>
</feature>
<dbReference type="InterPro" id="IPR036633">
    <property type="entry name" value="Prn/Lys/Arg_de-COase_C_sf"/>
</dbReference>
<evidence type="ECO:0000259" key="7">
    <source>
        <dbReference type="PROSITE" id="PS00703"/>
    </source>
</evidence>
<evidence type="ECO:0000313" key="8">
    <source>
        <dbReference type="EMBL" id="SKA57653.1"/>
    </source>
</evidence>
<dbReference type="RefSeq" id="WP_078753088.1">
    <property type="nucleotide sequence ID" value="NZ_FUXU01000036.1"/>
</dbReference>
<dbReference type="GO" id="GO:0006527">
    <property type="term" value="P:L-arginine catabolic process"/>
    <property type="evidence" value="ECO:0007669"/>
    <property type="project" value="TreeGrafter"/>
</dbReference>
<dbReference type="InterPro" id="IPR015422">
    <property type="entry name" value="PyrdxlP-dep_Trfase_small"/>
</dbReference>
<keyword evidence="9" id="KW-1185">Reference proteome</keyword>
<evidence type="ECO:0000313" key="9">
    <source>
        <dbReference type="Proteomes" id="UP000190162"/>
    </source>
</evidence>
<dbReference type="NCBIfam" id="NF011603">
    <property type="entry name" value="PRK15029.1"/>
    <property type="match status" value="1"/>
</dbReference>
<evidence type="ECO:0000256" key="6">
    <source>
        <dbReference type="SAM" id="Coils"/>
    </source>
</evidence>
<dbReference type="SUPFAM" id="SSF55904">
    <property type="entry name" value="Ornithine decarboxylase C-terminal domain"/>
    <property type="match status" value="1"/>
</dbReference>
<dbReference type="Pfam" id="PF03709">
    <property type="entry name" value="OKR_DC_1_N"/>
    <property type="match status" value="1"/>
</dbReference>
<keyword evidence="6" id="KW-0175">Coiled coil</keyword>
<reference evidence="9" key="1">
    <citation type="submission" date="2017-02" db="EMBL/GenBank/DDBJ databases">
        <authorList>
            <person name="Varghese N."/>
            <person name="Submissions S."/>
        </authorList>
    </citation>
    <scope>NUCLEOTIDE SEQUENCE [LARGE SCALE GENOMIC DNA]</scope>
    <source>
        <strain evidence="9">DSM 22720</strain>
    </source>
</reference>
<proteinExistence type="inferred from homology"/>